<evidence type="ECO:0000256" key="3">
    <source>
        <dbReference type="SAM" id="MobiDB-lite"/>
    </source>
</evidence>
<dbReference type="InterPro" id="IPR052121">
    <property type="entry name" value="F-box_SCF_Substrate_Recog"/>
</dbReference>
<evidence type="ECO:0000259" key="4">
    <source>
        <dbReference type="PROSITE" id="PS50181"/>
    </source>
</evidence>
<evidence type="ECO:0000313" key="6">
    <source>
        <dbReference type="RefSeq" id="XP_013414045.1"/>
    </source>
</evidence>
<organism evidence="5 6">
    <name type="scientific">Lingula anatina</name>
    <name type="common">Brachiopod</name>
    <name type="synonym">Lingula unguis</name>
    <dbReference type="NCBI Taxonomy" id="7574"/>
    <lineage>
        <taxon>Eukaryota</taxon>
        <taxon>Metazoa</taxon>
        <taxon>Spiralia</taxon>
        <taxon>Lophotrochozoa</taxon>
        <taxon>Brachiopoda</taxon>
        <taxon>Linguliformea</taxon>
        <taxon>Lingulata</taxon>
        <taxon>Lingulida</taxon>
        <taxon>Linguloidea</taxon>
        <taxon>Lingulidae</taxon>
        <taxon>Lingula</taxon>
    </lineage>
</organism>
<dbReference type="GO" id="GO:0005737">
    <property type="term" value="C:cytoplasm"/>
    <property type="evidence" value="ECO:0007669"/>
    <property type="project" value="TreeGrafter"/>
</dbReference>
<dbReference type="KEGG" id="lak:106176275"/>
<reference evidence="6" key="1">
    <citation type="submission" date="2025-08" db="UniProtKB">
        <authorList>
            <consortium name="RefSeq"/>
        </authorList>
    </citation>
    <scope>IDENTIFICATION</scope>
    <source>
        <tissue evidence="6">Gonads</tissue>
    </source>
</reference>
<dbReference type="OrthoDB" id="3219396at2759"/>
<dbReference type="SUPFAM" id="SSF81383">
    <property type="entry name" value="F-box domain"/>
    <property type="match status" value="1"/>
</dbReference>
<accession>A0A1S3JUJ7</accession>
<keyword evidence="2" id="KW-0833">Ubl conjugation pathway</keyword>
<dbReference type="PANTHER" id="PTHR46550:SF1">
    <property type="entry name" value="F-BOX PROTEIN 3"/>
    <property type="match status" value="1"/>
</dbReference>
<dbReference type="SMART" id="SM00256">
    <property type="entry name" value="FBOX"/>
    <property type="match status" value="1"/>
</dbReference>
<protein>
    <submittedName>
        <fullName evidence="6">F-box only protein 36</fullName>
    </submittedName>
</protein>
<dbReference type="GeneID" id="106176275"/>
<dbReference type="InterPro" id="IPR036047">
    <property type="entry name" value="F-box-like_dom_sf"/>
</dbReference>
<evidence type="ECO:0000256" key="2">
    <source>
        <dbReference type="ARBA" id="ARBA00022786"/>
    </source>
</evidence>
<evidence type="ECO:0000256" key="1">
    <source>
        <dbReference type="ARBA" id="ARBA00004906"/>
    </source>
</evidence>
<evidence type="ECO:0000313" key="5">
    <source>
        <dbReference type="Proteomes" id="UP000085678"/>
    </source>
</evidence>
<dbReference type="Gene3D" id="1.20.1280.50">
    <property type="match status" value="1"/>
</dbReference>
<proteinExistence type="predicted"/>
<keyword evidence="5" id="KW-1185">Reference proteome</keyword>
<dbReference type="PANTHER" id="PTHR46550">
    <property type="entry name" value="F-BOX ONLY PROTEIN 3"/>
    <property type="match status" value="1"/>
</dbReference>
<dbReference type="Pfam" id="PF12937">
    <property type="entry name" value="F-box-like"/>
    <property type="match status" value="1"/>
</dbReference>
<dbReference type="InParanoid" id="A0A1S3JUJ7"/>
<dbReference type="CDD" id="cd22106">
    <property type="entry name" value="F-box_FBXO36"/>
    <property type="match status" value="1"/>
</dbReference>
<dbReference type="InterPro" id="IPR001810">
    <property type="entry name" value="F-box_dom"/>
</dbReference>
<dbReference type="AlphaFoldDB" id="A0A1S3JUJ7"/>
<gene>
    <name evidence="6" type="primary">LOC106176275</name>
</gene>
<feature type="region of interest" description="Disordered" evidence="3">
    <location>
        <begin position="177"/>
        <end position="210"/>
    </location>
</feature>
<sequence length="210" mass="24920">MASLLRHDGIILDYSDTAPAPSKDFCQILIDHWQVIFRWWKISPRNEGKKAPPGEIKESYDDFLHDDRTQSEVHRVFGVHFLEYVKRIAEGHIDYFPRMPPEHIIRILSYLELEDLARVAQVSKQFRELCNSNELWEKIYRANSETPITPQLQQLANEQGWKKLFFTNKLQLQVQLRRQSRKRRPQHDDHPSFVTEPAFMTTDDSNDMTE</sequence>
<comment type="pathway">
    <text evidence="1">Protein modification; protein ubiquitination.</text>
</comment>
<dbReference type="RefSeq" id="XP_013414045.1">
    <property type="nucleotide sequence ID" value="XM_013558591.2"/>
</dbReference>
<dbReference type="STRING" id="7574.A0A1S3JUJ7"/>
<name>A0A1S3JUJ7_LINAN</name>
<feature type="domain" description="F-box" evidence="4">
    <location>
        <begin position="93"/>
        <end position="139"/>
    </location>
</feature>
<dbReference type="OMA" id="CNSDELW"/>
<dbReference type="PROSITE" id="PS50181">
    <property type="entry name" value="FBOX"/>
    <property type="match status" value="1"/>
</dbReference>
<dbReference type="Proteomes" id="UP000085678">
    <property type="component" value="Unplaced"/>
</dbReference>